<sequence length="187" mass="21095">MKNKVMLTLVIGFIVVIGVLVNPKFKELSEEIYPSPPQVMQIGIYLGNTNITGDIILRDSFVPSCAVAFTYSFDSETHELDIYLLDHHLTNLLTNTSPEISCKEGKIAVGTLAVDFSSEVRYLTVTIWNGKSSQNTAYFEAIGIWNFQDGKLQAKIEPPQQQNYKLVSIDELRNITVKYGLYQIKRI</sequence>
<dbReference type="RefSeq" id="WP_056933210.1">
    <property type="nucleotide sequence ID" value="NZ_CP013050.1"/>
</dbReference>
<dbReference type="EMBL" id="CP013050">
    <property type="protein sequence ID" value="ALM74255.1"/>
    <property type="molecule type" value="Genomic_DNA"/>
</dbReference>
<dbReference type="PATRIC" id="fig|55802.8.peg.274"/>
<dbReference type="AlphaFoldDB" id="A0A0S1X974"/>
<dbReference type="GeneID" id="26135566"/>
<evidence type="ECO:0000313" key="2">
    <source>
        <dbReference type="Proteomes" id="UP000066042"/>
    </source>
</evidence>
<accession>A0A0S1X974</accession>
<name>A0A0S1X974_THEBA</name>
<proteinExistence type="predicted"/>
<dbReference type="Proteomes" id="UP000066042">
    <property type="component" value="Chromosome"/>
</dbReference>
<protein>
    <submittedName>
        <fullName evidence="1">Uncharacterized protein</fullName>
    </submittedName>
</protein>
<dbReference type="STRING" id="55802.TBCH5v1_0277"/>
<organism evidence="1 2">
    <name type="scientific">Thermococcus barophilus</name>
    <dbReference type="NCBI Taxonomy" id="55802"/>
    <lineage>
        <taxon>Archaea</taxon>
        <taxon>Methanobacteriati</taxon>
        <taxon>Methanobacteriota</taxon>
        <taxon>Thermococci</taxon>
        <taxon>Thermococcales</taxon>
        <taxon>Thermococcaceae</taxon>
        <taxon>Thermococcus</taxon>
    </lineage>
</organism>
<evidence type="ECO:0000313" key="1">
    <source>
        <dbReference type="EMBL" id="ALM74255.1"/>
    </source>
</evidence>
<gene>
    <name evidence="1" type="ORF">TBCH5v1_0277</name>
</gene>
<reference evidence="1 2" key="1">
    <citation type="journal article" date="2016" name="Genome Announc.">
        <title>Complete genome sequence of the hyperthermophilic and piezophilic archaeon Thermococcus barophilus Ch5, capable of growth at the expense of hydrogenogenesis from carbon monoxide and formate.</title>
        <authorList>
            <person name="Oger P."/>
            <person name="Sokolova T.G."/>
            <person name="Kozhevnikova D.A."/>
            <person name="Taranov E.A."/>
            <person name="Vannier P."/>
            <person name="Lee H.S."/>
            <person name="Kwon K.K."/>
            <person name="Kang S.G."/>
            <person name="Lee J.H."/>
            <person name="Bonch-Osmolovskaya E.A."/>
            <person name="Lebedinsky A.V."/>
        </authorList>
    </citation>
    <scope>NUCLEOTIDE SEQUENCE [LARGE SCALE GENOMIC DNA]</scope>
    <source>
        <strain evidence="2">Ch5</strain>
    </source>
</reference>